<organism evidence="2 3">
    <name type="scientific">Colletotrichum phormii</name>
    <dbReference type="NCBI Taxonomy" id="359342"/>
    <lineage>
        <taxon>Eukaryota</taxon>
        <taxon>Fungi</taxon>
        <taxon>Dikarya</taxon>
        <taxon>Ascomycota</taxon>
        <taxon>Pezizomycotina</taxon>
        <taxon>Sordariomycetes</taxon>
        <taxon>Hypocreomycetidae</taxon>
        <taxon>Glomerellales</taxon>
        <taxon>Glomerellaceae</taxon>
        <taxon>Colletotrichum</taxon>
        <taxon>Colletotrichum acutatum species complex</taxon>
    </lineage>
</organism>
<name>A0AAJ0EFI2_9PEZI</name>
<sequence length="134" mass="15049">MPVNTVHWHCALILSLSSGTLRARDPSILENRKPGGSGCYGLGRSRERDTAVRTYKTDLQNHDPIMLDLEFLMPARLTRPLKRIGFDNQSTDHLRGTHRIRMTMQLSTTRAHVMACGEPSFAFQTSCSVSFSLC</sequence>
<proteinExistence type="predicted"/>
<evidence type="ECO:0008006" key="4">
    <source>
        <dbReference type="Google" id="ProtNLM"/>
    </source>
</evidence>
<keyword evidence="3" id="KW-1185">Reference proteome</keyword>
<dbReference type="Proteomes" id="UP001243989">
    <property type="component" value="Unassembled WGS sequence"/>
</dbReference>
<evidence type="ECO:0000256" key="1">
    <source>
        <dbReference type="SAM" id="SignalP"/>
    </source>
</evidence>
<feature type="chain" id="PRO_5042587248" description="Secreted protein" evidence="1">
    <location>
        <begin position="24"/>
        <end position="134"/>
    </location>
</feature>
<feature type="signal peptide" evidence="1">
    <location>
        <begin position="1"/>
        <end position="23"/>
    </location>
</feature>
<dbReference type="RefSeq" id="XP_060446834.1">
    <property type="nucleotide sequence ID" value="XM_060590138.1"/>
</dbReference>
<accession>A0AAJ0EFI2</accession>
<reference evidence="2" key="1">
    <citation type="submission" date="2021-06" db="EMBL/GenBank/DDBJ databases">
        <title>Comparative genomics, transcriptomics and evolutionary studies reveal genomic signatures of adaptation to plant cell wall in hemibiotrophic fungi.</title>
        <authorList>
            <consortium name="DOE Joint Genome Institute"/>
            <person name="Baroncelli R."/>
            <person name="Diaz J.F."/>
            <person name="Benocci T."/>
            <person name="Peng M."/>
            <person name="Battaglia E."/>
            <person name="Haridas S."/>
            <person name="Andreopoulos W."/>
            <person name="Labutti K."/>
            <person name="Pangilinan J."/>
            <person name="Floch G.L."/>
            <person name="Makela M.R."/>
            <person name="Henrissat B."/>
            <person name="Grigoriev I.V."/>
            <person name="Crouch J.A."/>
            <person name="De Vries R.P."/>
            <person name="Sukno S.A."/>
            <person name="Thon M.R."/>
        </authorList>
    </citation>
    <scope>NUCLEOTIDE SEQUENCE</scope>
    <source>
        <strain evidence="2">CBS 102054</strain>
    </source>
</reference>
<dbReference type="AlphaFoldDB" id="A0AAJ0EFI2"/>
<protein>
    <recommendedName>
        <fullName evidence="4">Secreted protein</fullName>
    </recommendedName>
</protein>
<evidence type="ECO:0000313" key="3">
    <source>
        <dbReference type="Proteomes" id="UP001243989"/>
    </source>
</evidence>
<dbReference type="EMBL" id="JAHMHQ010000007">
    <property type="protein sequence ID" value="KAK1638227.1"/>
    <property type="molecule type" value="Genomic_DNA"/>
</dbReference>
<keyword evidence="1" id="KW-0732">Signal</keyword>
<dbReference type="GeneID" id="85475000"/>
<comment type="caution">
    <text evidence="2">The sequence shown here is derived from an EMBL/GenBank/DDBJ whole genome shotgun (WGS) entry which is preliminary data.</text>
</comment>
<gene>
    <name evidence="2" type="ORF">BDP81DRAFT_424481</name>
</gene>
<evidence type="ECO:0000313" key="2">
    <source>
        <dbReference type="EMBL" id="KAK1638227.1"/>
    </source>
</evidence>